<evidence type="ECO:0000313" key="1">
    <source>
        <dbReference type="EMBL" id="SEN23480.1"/>
    </source>
</evidence>
<dbReference type="EMBL" id="FODF01000001">
    <property type="protein sequence ID" value="SEN23480.1"/>
    <property type="molecule type" value="Genomic_DNA"/>
</dbReference>
<reference evidence="1 2" key="1">
    <citation type="submission" date="2016-10" db="EMBL/GenBank/DDBJ databases">
        <authorList>
            <person name="de Groot N.N."/>
        </authorList>
    </citation>
    <scope>NUCLEOTIDE SEQUENCE [LARGE SCALE GENOMIC DNA]</scope>
    <source>
        <strain evidence="1 2">Calf135</strain>
    </source>
</reference>
<dbReference type="STRING" id="215200.SAMN05216454_101262"/>
<gene>
    <name evidence="1" type="ORF">SAMN05216454_101262</name>
</gene>
<keyword evidence="2" id="KW-1185">Reference proteome</keyword>
<dbReference type="AlphaFoldDB" id="A0A1H8EVQ5"/>
<proteinExistence type="predicted"/>
<evidence type="ECO:0000313" key="2">
    <source>
        <dbReference type="Proteomes" id="UP000199512"/>
    </source>
</evidence>
<dbReference type="RefSeq" id="WP_091973635.1">
    <property type="nucleotide sequence ID" value="NZ_FODF01000001.1"/>
</dbReference>
<sequence length="430" mass="50121">MLKSSKKGAFILISLILSLILVSTIFKHFTKEKFTVESLSGDQKYFDDINLIYSNNLEYLQGLINSKTPENKNIRIKNSILISGKENSDLNNISIEDNKFVFSSKDKDKYNINYYNVSVFNDVYKSYILYNDTIKGERRKFLIKDNGLLNKFKDYNYQDYSLLEYKGEKYIIGYFMDDNMQENPPSKLTLEMLSLKLSKKGNSYSEFGSKSFTINNVSKKEEDGKSYSIEKYSKAFQIDGKSFLAFKIGDTIDVYLYSPEENTFEKVRNVEKDLFPELEYDDSFFVNYENKLYYIYLKGNVQYIREIEYKNNSLSSSVTSETGIKRNSADSKLSEMNFDKNGNKVSKDKNYDYGFWLQSPASRFFVKDNKVIFIAENSLMISNPRSYNMNPIFKVSILDLDKKKEIYRGIIRANFNANVSAMYISDKISK</sequence>
<protein>
    <submittedName>
        <fullName evidence="1">Uncharacterized protein</fullName>
    </submittedName>
</protein>
<accession>A0A1H8EVQ5</accession>
<dbReference type="Proteomes" id="UP000199512">
    <property type="component" value="Unassembled WGS sequence"/>
</dbReference>
<name>A0A1H8EVQ5_9FIRM</name>
<organism evidence="1 2">
    <name type="scientific">Peptostreptococcus russellii</name>
    <dbReference type="NCBI Taxonomy" id="215200"/>
    <lineage>
        <taxon>Bacteria</taxon>
        <taxon>Bacillati</taxon>
        <taxon>Bacillota</taxon>
        <taxon>Clostridia</taxon>
        <taxon>Peptostreptococcales</taxon>
        <taxon>Peptostreptococcaceae</taxon>
        <taxon>Peptostreptococcus</taxon>
    </lineage>
</organism>